<dbReference type="AlphaFoldDB" id="M3FNB4"/>
<protein>
    <submittedName>
        <fullName evidence="1">Uncharacterized protein</fullName>
    </submittedName>
</protein>
<dbReference type="EMBL" id="AHOR02000029">
    <property type="protein sequence ID" value="EMF81857.1"/>
    <property type="molecule type" value="Genomic_DNA"/>
</dbReference>
<dbReference type="Proteomes" id="UP000011770">
    <property type="component" value="Unassembled WGS sequence"/>
</dbReference>
<comment type="caution">
    <text evidence="1">The sequence shown here is derived from an EMBL/GenBank/DDBJ whole genome shotgun (WGS) entry which is preliminary data.</text>
</comment>
<organism evidence="1 2">
    <name type="scientific">Leptospira weilii serovar Topaz str. LT2116</name>
    <dbReference type="NCBI Taxonomy" id="1088540"/>
    <lineage>
        <taxon>Bacteria</taxon>
        <taxon>Pseudomonadati</taxon>
        <taxon>Spirochaetota</taxon>
        <taxon>Spirochaetia</taxon>
        <taxon>Leptospirales</taxon>
        <taxon>Leptospiraceae</taxon>
        <taxon>Leptospira</taxon>
    </lineage>
</organism>
<gene>
    <name evidence="1" type="ORF">LEP1GSC188_0748</name>
</gene>
<evidence type="ECO:0000313" key="1">
    <source>
        <dbReference type="EMBL" id="EMF81857.1"/>
    </source>
</evidence>
<sequence>MENFSAASFETIINILDSKGKRKSIHCSKDYLEISIFNIFV</sequence>
<reference evidence="1 2" key="1">
    <citation type="submission" date="2013-01" db="EMBL/GenBank/DDBJ databases">
        <authorList>
            <person name="Harkins D.M."/>
            <person name="Durkin A.S."/>
            <person name="Brinkac L.M."/>
            <person name="Haft D.H."/>
            <person name="Selengut J.D."/>
            <person name="Sanka R."/>
            <person name="DePew J."/>
            <person name="Purushe J."/>
            <person name="Tulsiani S.M."/>
            <person name="Graham G.C."/>
            <person name="Burns M.-A."/>
            <person name="Dohnt M.F."/>
            <person name="Smythe L.D."/>
            <person name="McKay D.B."/>
            <person name="Craig S.B."/>
            <person name="Vinetz J.M."/>
            <person name="Sutton G.G."/>
            <person name="Nierman W.C."/>
            <person name="Fouts D.E."/>
        </authorList>
    </citation>
    <scope>NUCLEOTIDE SEQUENCE [LARGE SCALE GENOMIC DNA]</scope>
    <source>
        <strain evidence="1 2">LT2116</strain>
    </source>
</reference>
<accession>M3FNB4</accession>
<proteinExistence type="predicted"/>
<evidence type="ECO:0000313" key="2">
    <source>
        <dbReference type="Proteomes" id="UP000011770"/>
    </source>
</evidence>
<name>M3FNB4_9LEPT</name>